<gene>
    <name evidence="2" type="ORF">GPECTOR_21g683</name>
</gene>
<sequence>MLAAAAPRAQGVYAFVRAVSGGPAGGRLIDGVVDRVLDRFTRGEFDPKVGPIDSSAGGHGEAGGGGGAASSPRSGSGAVTYDYDAVPRSIDVDAFRRALSAALTESAGAGGGGAGGTAGGHLAQKLMRASPSERQAIVEETTKKVSEEEVSRLLAEEPIGVVRSRLASMLERSGY</sequence>
<organism evidence="2 3">
    <name type="scientific">Gonium pectorale</name>
    <name type="common">Green alga</name>
    <dbReference type="NCBI Taxonomy" id="33097"/>
    <lineage>
        <taxon>Eukaryota</taxon>
        <taxon>Viridiplantae</taxon>
        <taxon>Chlorophyta</taxon>
        <taxon>core chlorophytes</taxon>
        <taxon>Chlorophyceae</taxon>
        <taxon>CS clade</taxon>
        <taxon>Chlamydomonadales</taxon>
        <taxon>Volvocaceae</taxon>
        <taxon>Gonium</taxon>
    </lineage>
</organism>
<feature type="compositionally biased region" description="Low complexity" evidence="1">
    <location>
        <begin position="69"/>
        <end position="78"/>
    </location>
</feature>
<accession>A0A150GI15</accession>
<dbReference type="AlphaFoldDB" id="A0A150GI15"/>
<proteinExistence type="predicted"/>
<evidence type="ECO:0000256" key="1">
    <source>
        <dbReference type="SAM" id="MobiDB-lite"/>
    </source>
</evidence>
<evidence type="ECO:0000313" key="2">
    <source>
        <dbReference type="EMBL" id="KXZ49457.1"/>
    </source>
</evidence>
<dbReference type="OrthoDB" id="544879at2759"/>
<feature type="region of interest" description="Disordered" evidence="1">
    <location>
        <begin position="44"/>
        <end position="80"/>
    </location>
</feature>
<dbReference type="EMBL" id="LSYV01000022">
    <property type="protein sequence ID" value="KXZ49457.1"/>
    <property type="molecule type" value="Genomic_DNA"/>
</dbReference>
<evidence type="ECO:0000313" key="3">
    <source>
        <dbReference type="Proteomes" id="UP000075714"/>
    </source>
</evidence>
<name>A0A150GI15_GONPE</name>
<feature type="compositionally biased region" description="Gly residues" evidence="1">
    <location>
        <begin position="57"/>
        <end position="68"/>
    </location>
</feature>
<dbReference type="Proteomes" id="UP000075714">
    <property type="component" value="Unassembled WGS sequence"/>
</dbReference>
<protein>
    <submittedName>
        <fullName evidence="2">Uncharacterized protein</fullName>
    </submittedName>
</protein>
<keyword evidence="3" id="KW-1185">Reference proteome</keyword>
<comment type="caution">
    <text evidence="2">The sequence shown here is derived from an EMBL/GenBank/DDBJ whole genome shotgun (WGS) entry which is preliminary data.</text>
</comment>
<reference evidence="3" key="1">
    <citation type="journal article" date="2016" name="Nat. Commun.">
        <title>The Gonium pectorale genome demonstrates co-option of cell cycle regulation during the evolution of multicellularity.</title>
        <authorList>
            <person name="Hanschen E.R."/>
            <person name="Marriage T.N."/>
            <person name="Ferris P.J."/>
            <person name="Hamaji T."/>
            <person name="Toyoda A."/>
            <person name="Fujiyama A."/>
            <person name="Neme R."/>
            <person name="Noguchi H."/>
            <person name="Minakuchi Y."/>
            <person name="Suzuki M."/>
            <person name="Kawai-Toyooka H."/>
            <person name="Smith D.R."/>
            <person name="Sparks H."/>
            <person name="Anderson J."/>
            <person name="Bakaric R."/>
            <person name="Luria V."/>
            <person name="Karger A."/>
            <person name="Kirschner M.W."/>
            <person name="Durand P.M."/>
            <person name="Michod R.E."/>
            <person name="Nozaki H."/>
            <person name="Olson B.J."/>
        </authorList>
    </citation>
    <scope>NUCLEOTIDE SEQUENCE [LARGE SCALE GENOMIC DNA]</scope>
    <source>
        <strain evidence="3">NIES-2863</strain>
    </source>
</reference>